<accession>A0A2C9UY40</accession>
<feature type="region of interest" description="Disordered" evidence="1">
    <location>
        <begin position="524"/>
        <end position="548"/>
    </location>
</feature>
<dbReference type="EMBL" id="CM004397">
    <property type="protein sequence ID" value="OAY36591.1"/>
    <property type="molecule type" value="Genomic_DNA"/>
</dbReference>
<feature type="compositionally biased region" description="Basic and acidic residues" evidence="1">
    <location>
        <begin position="110"/>
        <end position="120"/>
    </location>
</feature>
<feature type="region of interest" description="Disordered" evidence="1">
    <location>
        <begin position="1"/>
        <end position="128"/>
    </location>
</feature>
<reference evidence="4" key="1">
    <citation type="journal article" date="2016" name="Nat. Biotechnol.">
        <title>Sequencing wild and cultivated cassava and related species reveals extensive interspecific hybridization and genetic diversity.</title>
        <authorList>
            <person name="Bredeson J.V."/>
            <person name="Lyons J.B."/>
            <person name="Prochnik S.E."/>
            <person name="Wu G.A."/>
            <person name="Ha C.M."/>
            <person name="Edsinger-Gonzales E."/>
            <person name="Grimwood J."/>
            <person name="Schmutz J."/>
            <person name="Rabbi I.Y."/>
            <person name="Egesi C."/>
            <person name="Nauluvula P."/>
            <person name="Lebot V."/>
            <person name="Ndunguru J."/>
            <person name="Mkamilo G."/>
            <person name="Bart R.S."/>
            <person name="Setter T.L."/>
            <person name="Gleadow R.M."/>
            <person name="Kulakow P."/>
            <person name="Ferguson M.E."/>
            <person name="Rounsley S."/>
            <person name="Rokhsar D.S."/>
        </authorList>
    </citation>
    <scope>NUCLEOTIDE SEQUENCE [LARGE SCALE GENOMIC DNA]</scope>
    <source>
        <strain evidence="4">cv. AM560-2</strain>
    </source>
</reference>
<dbReference type="OrthoDB" id="1938687at2759"/>
<feature type="compositionally biased region" description="Polar residues" evidence="1">
    <location>
        <begin position="529"/>
        <end position="542"/>
    </location>
</feature>
<keyword evidence="2" id="KW-1133">Transmembrane helix</keyword>
<keyword evidence="4" id="KW-1185">Reference proteome</keyword>
<evidence type="ECO:0000256" key="1">
    <source>
        <dbReference type="SAM" id="MobiDB-lite"/>
    </source>
</evidence>
<comment type="caution">
    <text evidence="3">The sequence shown here is derived from an EMBL/GenBank/DDBJ whole genome shotgun (WGS) entry which is preliminary data.</text>
</comment>
<organism evidence="3 4">
    <name type="scientific">Manihot esculenta</name>
    <name type="common">Cassava</name>
    <name type="synonym">Jatropha manihot</name>
    <dbReference type="NCBI Taxonomy" id="3983"/>
    <lineage>
        <taxon>Eukaryota</taxon>
        <taxon>Viridiplantae</taxon>
        <taxon>Streptophyta</taxon>
        <taxon>Embryophyta</taxon>
        <taxon>Tracheophyta</taxon>
        <taxon>Spermatophyta</taxon>
        <taxon>Magnoliopsida</taxon>
        <taxon>eudicotyledons</taxon>
        <taxon>Gunneridae</taxon>
        <taxon>Pentapetalae</taxon>
        <taxon>rosids</taxon>
        <taxon>fabids</taxon>
        <taxon>Malpighiales</taxon>
        <taxon>Euphorbiaceae</taxon>
        <taxon>Crotonoideae</taxon>
        <taxon>Manihoteae</taxon>
        <taxon>Manihot</taxon>
    </lineage>
</organism>
<feature type="compositionally biased region" description="Low complexity" evidence="1">
    <location>
        <begin position="9"/>
        <end position="21"/>
    </location>
</feature>
<evidence type="ECO:0000313" key="3">
    <source>
        <dbReference type="EMBL" id="OAY36591.1"/>
    </source>
</evidence>
<feature type="transmembrane region" description="Helical" evidence="2">
    <location>
        <begin position="464"/>
        <end position="485"/>
    </location>
</feature>
<evidence type="ECO:0000256" key="2">
    <source>
        <dbReference type="SAM" id="Phobius"/>
    </source>
</evidence>
<dbReference type="PANTHER" id="PTHR34775:SF6">
    <property type="entry name" value="TRANSMEMBRANE PROTEIN"/>
    <property type="match status" value="1"/>
</dbReference>
<keyword evidence="2" id="KW-0812">Transmembrane</keyword>
<dbReference type="AlphaFoldDB" id="A0A2C9UY40"/>
<sequence length="655" mass="72360">MDGLDKDVSSSSAPIKPPSISRGTDENEESYGEMGLSVQSSKKPTTKHYMSPTISGASKINPPRKKILAERNETLDNSFQKISTNLDSKATQMPTSLDSKTTSSTEFDEKEQKALVDDLSSRPYDPLTNCLSPRPKFLRYKPNRRQELFLKRENQAKQGNGDGLTTVENDCLETEKGINGEGILASSCGSLATGSNDANVKQENEEMDESEDEFEEEYEERGWGFRGILKVLVLLTVLVFSTSYISSMNSPTPPPVVQAVGSFKDGYHMIQDHVYEFVKSLEIGKFLVDREGTQMSSVDSDRIEEEEMIEDVNFGETEDSDGLNEVVEMVEYEQEGAVDEFSEGGESEAMEIVEYGEKEVVDKIFKVQAGEIADASDLEVAISDQLAANSGLQGLEALEVIQMPLTNESSVPNTSEKENEMVGEPIKEETFNGEMGGIGNVTDDAHEILITKEGLIKHMEMESILKAVVGFSIFSSIAASLALALHFRKNRNARKDAHPVVEPCLDSVIAEKCCSLLANEEDKDEHTQHPVSFANSRSVTNSLEEDSKQRYEIRSPTIELLGELVVGEMSSSLRSCGMKSRMIESEVSSYSVSMEKKETGSRANSVPVRMHPALSHISNINSPSYTDEKKIIKKEEAITPLRRSSRIRNRAIASP</sequence>
<dbReference type="Gramene" id="Manes.11G032600.1.v8.1">
    <property type="protein sequence ID" value="Manes.11G032600.1.v8.1.CDS"/>
    <property type="gene ID" value="Manes.11G032600.v8.1"/>
</dbReference>
<dbReference type="PANTHER" id="PTHR34775">
    <property type="entry name" value="TRANSMEMBRANE PROTEIN"/>
    <property type="match status" value="1"/>
</dbReference>
<evidence type="ECO:0000313" key="4">
    <source>
        <dbReference type="Proteomes" id="UP000091857"/>
    </source>
</evidence>
<feature type="compositionally biased region" description="Polar residues" evidence="1">
    <location>
        <begin position="75"/>
        <end position="105"/>
    </location>
</feature>
<gene>
    <name evidence="3" type="ORF">MANES_11G032600v8</name>
</gene>
<name>A0A2C9UY40_MANES</name>
<proteinExistence type="predicted"/>
<dbReference type="Proteomes" id="UP000091857">
    <property type="component" value="Chromosome 11"/>
</dbReference>
<protein>
    <submittedName>
        <fullName evidence="3">Uncharacterized protein</fullName>
    </submittedName>
</protein>
<keyword evidence="2" id="KW-0472">Membrane</keyword>